<feature type="domain" description="Tyrosine-protein phosphatase" evidence="3">
    <location>
        <begin position="38"/>
        <end position="291"/>
    </location>
</feature>
<dbReference type="PANTHER" id="PTHR19134">
    <property type="entry name" value="RECEPTOR-TYPE TYROSINE-PROTEIN PHOSPHATASE"/>
    <property type="match status" value="1"/>
</dbReference>
<dbReference type="SMART" id="SM00194">
    <property type="entry name" value="PTPc"/>
    <property type="match status" value="1"/>
</dbReference>
<evidence type="ECO:0000259" key="4">
    <source>
        <dbReference type="PROSITE" id="PS50056"/>
    </source>
</evidence>
<keyword evidence="6" id="KW-1185">Reference proteome</keyword>
<feature type="compositionally biased region" description="Polar residues" evidence="2">
    <location>
        <begin position="309"/>
        <end position="324"/>
    </location>
</feature>
<dbReference type="InterPro" id="IPR029021">
    <property type="entry name" value="Prot-tyrosine_phosphatase-like"/>
</dbReference>
<feature type="domain" description="Tyrosine specific protein phosphatases" evidence="4">
    <location>
        <begin position="236"/>
        <end position="285"/>
    </location>
</feature>
<dbReference type="InterPro" id="IPR003595">
    <property type="entry name" value="Tyr_Pase_cat"/>
</dbReference>
<feature type="region of interest" description="Disordered" evidence="2">
    <location>
        <begin position="303"/>
        <end position="324"/>
    </location>
</feature>
<comment type="similarity">
    <text evidence="1">Belongs to the protein-tyrosine phosphatase family. Non-receptor class subfamily.</text>
</comment>
<dbReference type="SUPFAM" id="SSF52799">
    <property type="entry name" value="(Phosphotyrosine protein) phosphatases II"/>
    <property type="match status" value="1"/>
</dbReference>
<dbReference type="InterPro" id="IPR016130">
    <property type="entry name" value="Tyr_Pase_AS"/>
</dbReference>
<dbReference type="PANTHER" id="PTHR19134:SF449">
    <property type="entry name" value="TYROSINE-PROTEIN PHOSPHATASE 1"/>
    <property type="match status" value="1"/>
</dbReference>
<proteinExistence type="inferred from homology"/>
<dbReference type="PROSITE" id="PS50056">
    <property type="entry name" value="TYR_PHOSPHATASE_2"/>
    <property type="match status" value="1"/>
</dbReference>
<dbReference type="AlphaFoldDB" id="A0A9P6T421"/>
<evidence type="ECO:0000256" key="2">
    <source>
        <dbReference type="SAM" id="MobiDB-lite"/>
    </source>
</evidence>
<evidence type="ECO:0000313" key="5">
    <source>
        <dbReference type="EMBL" id="KAG0022158.1"/>
    </source>
</evidence>
<dbReference type="GO" id="GO:0004725">
    <property type="term" value="F:protein tyrosine phosphatase activity"/>
    <property type="evidence" value="ECO:0007669"/>
    <property type="project" value="InterPro"/>
</dbReference>
<reference evidence="5" key="1">
    <citation type="journal article" date="2020" name="Fungal Divers.">
        <title>Resolving the Mortierellaceae phylogeny through synthesis of multi-gene phylogenetics and phylogenomics.</title>
        <authorList>
            <person name="Vandepol N."/>
            <person name="Liber J."/>
            <person name="Desiro A."/>
            <person name="Na H."/>
            <person name="Kennedy M."/>
            <person name="Barry K."/>
            <person name="Grigoriev I.V."/>
            <person name="Miller A.N."/>
            <person name="O'Donnell K."/>
            <person name="Stajich J.E."/>
            <person name="Bonito G."/>
        </authorList>
    </citation>
    <scope>NUCLEOTIDE SEQUENCE</scope>
    <source>
        <strain evidence="5">NRRL 2769</strain>
    </source>
</reference>
<evidence type="ECO:0000259" key="3">
    <source>
        <dbReference type="PROSITE" id="PS50055"/>
    </source>
</evidence>
<protein>
    <submittedName>
        <fullName evidence="5">Tyrosine-protein phosphatase non-receptor type 1</fullName>
    </submittedName>
</protein>
<feature type="non-terminal residue" evidence="5">
    <location>
        <position position="324"/>
    </location>
</feature>
<dbReference type="Gene3D" id="3.90.190.10">
    <property type="entry name" value="Protein tyrosine phosphatase superfamily"/>
    <property type="match status" value="1"/>
</dbReference>
<gene>
    <name evidence="5" type="primary">PTPN1</name>
    <name evidence="5" type="ORF">BGZ80_000913</name>
</gene>
<dbReference type="InterPro" id="IPR000242">
    <property type="entry name" value="PTP_cat"/>
</dbReference>
<organism evidence="5 6">
    <name type="scientific">Entomortierella chlamydospora</name>
    <dbReference type="NCBI Taxonomy" id="101097"/>
    <lineage>
        <taxon>Eukaryota</taxon>
        <taxon>Fungi</taxon>
        <taxon>Fungi incertae sedis</taxon>
        <taxon>Mucoromycota</taxon>
        <taxon>Mortierellomycotina</taxon>
        <taxon>Mortierellomycetes</taxon>
        <taxon>Mortierellales</taxon>
        <taxon>Mortierellaceae</taxon>
        <taxon>Entomortierella</taxon>
    </lineage>
</organism>
<dbReference type="InterPro" id="IPR000387">
    <property type="entry name" value="Tyr_Pase_dom"/>
</dbReference>
<dbReference type="PROSITE" id="PS00383">
    <property type="entry name" value="TYR_PHOSPHATASE_1"/>
    <property type="match status" value="1"/>
</dbReference>
<comment type="caution">
    <text evidence="5">The sequence shown here is derived from an EMBL/GenBank/DDBJ whole genome shotgun (WGS) entry which is preliminary data.</text>
</comment>
<dbReference type="EMBL" id="JAAAID010000120">
    <property type="protein sequence ID" value="KAG0022158.1"/>
    <property type="molecule type" value="Genomic_DNA"/>
</dbReference>
<dbReference type="InterPro" id="IPR050348">
    <property type="entry name" value="Protein-Tyr_Phosphatase"/>
</dbReference>
<dbReference type="CDD" id="cd00047">
    <property type="entry name" value="PTPc"/>
    <property type="match status" value="1"/>
</dbReference>
<dbReference type="SMART" id="SM00404">
    <property type="entry name" value="PTPc_motif"/>
    <property type="match status" value="1"/>
</dbReference>
<dbReference type="Pfam" id="PF00102">
    <property type="entry name" value="Y_phosphatase"/>
    <property type="match status" value="1"/>
</dbReference>
<sequence length="324" mass="36642">MPFSSSSAATLTRLPGFLRQGSASARVDQQKQLFSNLDQQERQRVQAAYSPESPFSVAHAVQESTRNLNRYTDIVPYKHSQIHIYAGASTPVLYPLTFINANRITAPSSLRSSLPAEWRGYIATQAPLPQTQSRFWRMVSEQNVHVIVCLTAVSHDRSQRGQKAERYWPLAGETDEFDRDLHVRNLDKSDEEGKVVYRHFEIWNPIDTASERRQLLFVHYQGWPDHGVPSKTDDLRDILYKIRAWKSEQQRQPQQASHQKDFGPIVVHCSAGCGRTGTFCVIDTILSVLEKIRYPHLALSPSGFDPNDASVQAGEQSPQGQQGD</sequence>
<evidence type="ECO:0000256" key="1">
    <source>
        <dbReference type="ARBA" id="ARBA00009649"/>
    </source>
</evidence>
<evidence type="ECO:0000313" key="6">
    <source>
        <dbReference type="Proteomes" id="UP000703661"/>
    </source>
</evidence>
<name>A0A9P6T421_9FUNG</name>
<dbReference type="Proteomes" id="UP000703661">
    <property type="component" value="Unassembled WGS sequence"/>
</dbReference>
<accession>A0A9P6T421</accession>
<dbReference type="PRINTS" id="PR00700">
    <property type="entry name" value="PRTYPHPHTASE"/>
</dbReference>
<dbReference type="PROSITE" id="PS50055">
    <property type="entry name" value="TYR_PHOSPHATASE_PTP"/>
    <property type="match status" value="1"/>
</dbReference>